<protein>
    <submittedName>
        <fullName evidence="2">Glucuronokinase</fullName>
        <ecNumber evidence="2">2.7.1.43</ecNumber>
    </submittedName>
</protein>
<dbReference type="EC" id="2.7.1.43" evidence="2"/>
<dbReference type="Proteomes" id="UP001567538">
    <property type="component" value="Unassembled WGS sequence"/>
</dbReference>
<evidence type="ECO:0000313" key="2">
    <source>
        <dbReference type="EMBL" id="KAL1564316.1"/>
    </source>
</evidence>
<name>A0ABD1I6F8_SALDI</name>
<proteinExistence type="predicted"/>
<evidence type="ECO:0000313" key="3">
    <source>
        <dbReference type="Proteomes" id="UP001567538"/>
    </source>
</evidence>
<dbReference type="AlphaFoldDB" id="A0ABD1I6F8"/>
<feature type="compositionally biased region" description="Basic and acidic residues" evidence="1">
    <location>
        <begin position="29"/>
        <end position="50"/>
    </location>
</feature>
<reference evidence="2 3" key="1">
    <citation type="submission" date="2024-06" db="EMBL/GenBank/DDBJ databases">
        <title>A chromosome level genome sequence of Diviner's sage (Salvia divinorum).</title>
        <authorList>
            <person name="Ford S.A."/>
            <person name="Ro D.-K."/>
            <person name="Ness R.W."/>
            <person name="Phillips M.A."/>
        </authorList>
    </citation>
    <scope>NUCLEOTIDE SEQUENCE [LARGE SCALE GENOMIC DNA]</scope>
    <source>
        <strain evidence="2">SAF-2024a</strain>
        <tissue evidence="2">Leaf</tissue>
    </source>
</reference>
<keyword evidence="3" id="KW-1185">Reference proteome</keyword>
<accession>A0ABD1I6F8</accession>
<sequence>MYAMILEVANLNTTRHTCLASTILKLEQRKNEEESVEADDVKESLLEHTRNPQTTTAKSIPHIIINH</sequence>
<evidence type="ECO:0000256" key="1">
    <source>
        <dbReference type="SAM" id="MobiDB-lite"/>
    </source>
</evidence>
<feature type="region of interest" description="Disordered" evidence="1">
    <location>
        <begin position="29"/>
        <end position="67"/>
    </location>
</feature>
<dbReference type="EMBL" id="JBEAFC010000003">
    <property type="protein sequence ID" value="KAL1564316.1"/>
    <property type="molecule type" value="Genomic_DNA"/>
</dbReference>
<keyword evidence="2" id="KW-0808">Transferase</keyword>
<organism evidence="2 3">
    <name type="scientific">Salvia divinorum</name>
    <name type="common">Maria pastora</name>
    <name type="synonym">Diviner's sage</name>
    <dbReference type="NCBI Taxonomy" id="28513"/>
    <lineage>
        <taxon>Eukaryota</taxon>
        <taxon>Viridiplantae</taxon>
        <taxon>Streptophyta</taxon>
        <taxon>Embryophyta</taxon>
        <taxon>Tracheophyta</taxon>
        <taxon>Spermatophyta</taxon>
        <taxon>Magnoliopsida</taxon>
        <taxon>eudicotyledons</taxon>
        <taxon>Gunneridae</taxon>
        <taxon>Pentapetalae</taxon>
        <taxon>asterids</taxon>
        <taxon>lamiids</taxon>
        <taxon>Lamiales</taxon>
        <taxon>Lamiaceae</taxon>
        <taxon>Nepetoideae</taxon>
        <taxon>Mentheae</taxon>
        <taxon>Salviinae</taxon>
        <taxon>Salvia</taxon>
        <taxon>Salvia subgen. Calosphace</taxon>
    </lineage>
</organism>
<gene>
    <name evidence="2" type="ORF">AAHA92_06672</name>
</gene>
<comment type="caution">
    <text evidence="2">The sequence shown here is derived from an EMBL/GenBank/DDBJ whole genome shotgun (WGS) entry which is preliminary data.</text>
</comment>
<dbReference type="GO" id="GO:0047940">
    <property type="term" value="F:glucuronokinase activity"/>
    <property type="evidence" value="ECO:0007669"/>
    <property type="project" value="UniProtKB-EC"/>
</dbReference>